<dbReference type="EMBL" id="CADCTC010000301">
    <property type="protein sequence ID" value="CAA9302645.1"/>
    <property type="molecule type" value="Genomic_DNA"/>
</dbReference>
<protein>
    <submittedName>
        <fullName evidence="1">Uncharacterized protein</fullName>
    </submittedName>
</protein>
<gene>
    <name evidence="1" type="ORF">AVDCRST_MAG77-5796</name>
</gene>
<reference evidence="1" key="1">
    <citation type="submission" date="2020-02" db="EMBL/GenBank/DDBJ databases">
        <authorList>
            <person name="Meier V. D."/>
        </authorList>
    </citation>
    <scope>NUCLEOTIDE SEQUENCE</scope>
    <source>
        <strain evidence="1">AVDCRST_MAG77</strain>
    </source>
</reference>
<name>A0A6J4KEA4_9CHLR</name>
<proteinExistence type="predicted"/>
<organism evidence="1">
    <name type="scientific">uncultured Chloroflexota bacterium</name>
    <dbReference type="NCBI Taxonomy" id="166587"/>
    <lineage>
        <taxon>Bacteria</taxon>
        <taxon>Bacillati</taxon>
        <taxon>Chloroflexota</taxon>
        <taxon>environmental samples</taxon>
    </lineage>
</organism>
<evidence type="ECO:0000313" key="1">
    <source>
        <dbReference type="EMBL" id="CAA9302645.1"/>
    </source>
</evidence>
<dbReference type="AlphaFoldDB" id="A0A6J4KEA4"/>
<accession>A0A6J4KEA4</accession>
<sequence>MREKATDRTGGAASDTDARVMLCSWCAERGGLLAVVRPIGEEAWGQAQAWAPVSHACARVATQAQLASHGICPDCLAWQLREINATVSHDVR</sequence>